<name>A0A838CR40_9BACI</name>
<evidence type="ECO:0000256" key="6">
    <source>
        <dbReference type="ARBA" id="ARBA00022692"/>
    </source>
</evidence>
<dbReference type="InterPro" id="IPR006136">
    <property type="entry name" value="FlhB"/>
</dbReference>
<evidence type="ECO:0000256" key="2">
    <source>
        <dbReference type="ARBA" id="ARBA00010690"/>
    </source>
</evidence>
<feature type="transmembrane region" description="Helical" evidence="12">
    <location>
        <begin position="193"/>
        <end position="218"/>
    </location>
</feature>
<keyword evidence="9 12" id="KW-1133">Transmembrane helix</keyword>
<evidence type="ECO:0000256" key="4">
    <source>
        <dbReference type="ARBA" id="ARBA00022448"/>
    </source>
</evidence>
<dbReference type="EMBL" id="JACEFG010000001">
    <property type="protein sequence ID" value="MBA2174096.1"/>
    <property type="molecule type" value="Genomic_DNA"/>
</dbReference>
<evidence type="ECO:0000256" key="7">
    <source>
        <dbReference type="ARBA" id="ARBA00022795"/>
    </source>
</evidence>
<dbReference type="FunFam" id="3.40.1690.10:FF:000001">
    <property type="entry name" value="Flagellar biosynthetic protein FlhB"/>
    <property type="match status" value="1"/>
</dbReference>
<evidence type="ECO:0000256" key="1">
    <source>
        <dbReference type="ARBA" id="ARBA00004651"/>
    </source>
</evidence>
<feature type="compositionally biased region" description="Basic and acidic residues" evidence="13">
    <location>
        <begin position="17"/>
        <end position="30"/>
    </location>
</feature>
<evidence type="ECO:0000313" key="14">
    <source>
        <dbReference type="EMBL" id="MBA2174096.1"/>
    </source>
</evidence>
<keyword evidence="10 12" id="KW-0472">Membrane</keyword>
<feature type="transmembrane region" description="Helical" evidence="12">
    <location>
        <begin position="40"/>
        <end position="57"/>
    </location>
</feature>
<dbReference type="NCBIfam" id="TIGR00328">
    <property type="entry name" value="flhB"/>
    <property type="match status" value="1"/>
</dbReference>
<dbReference type="GO" id="GO:0009306">
    <property type="term" value="P:protein secretion"/>
    <property type="evidence" value="ECO:0007669"/>
    <property type="project" value="InterPro"/>
</dbReference>
<evidence type="ECO:0000256" key="10">
    <source>
        <dbReference type="ARBA" id="ARBA00023136"/>
    </source>
</evidence>
<gene>
    <name evidence="12 14" type="primary">flhB</name>
    <name evidence="14" type="ORF">H0266_04185</name>
</gene>
<dbReference type="PANTHER" id="PTHR30531">
    <property type="entry name" value="FLAGELLAR BIOSYNTHETIC PROTEIN FLHB"/>
    <property type="match status" value="1"/>
</dbReference>
<reference evidence="14 15" key="1">
    <citation type="journal article" date="2004" name="Extremophiles">
        <title>Halobacillus locisalis sp. nov., a halophilic bacterium isolated from a marine solar saltern of the Yellow Sea in Korea.</title>
        <authorList>
            <person name="Yoon J.H."/>
            <person name="Kang K.H."/>
            <person name="Oh T.K."/>
            <person name="Park Y.H."/>
        </authorList>
    </citation>
    <scope>NUCLEOTIDE SEQUENCE [LARGE SCALE GENOMIC DNA]</scope>
    <source>
        <strain evidence="14 15">KCTC 3788</strain>
    </source>
</reference>
<dbReference type="RefSeq" id="WP_181471111.1">
    <property type="nucleotide sequence ID" value="NZ_JACEFG010000001.1"/>
</dbReference>
<evidence type="ECO:0000256" key="9">
    <source>
        <dbReference type="ARBA" id="ARBA00022989"/>
    </source>
</evidence>
<evidence type="ECO:0000256" key="11">
    <source>
        <dbReference type="ARBA" id="ARBA00023225"/>
    </source>
</evidence>
<dbReference type="GO" id="GO:0044780">
    <property type="term" value="P:bacterial-type flagellum assembly"/>
    <property type="evidence" value="ECO:0007669"/>
    <property type="project" value="InterPro"/>
</dbReference>
<keyword evidence="7 12" id="KW-1005">Bacterial flagellum biogenesis</keyword>
<comment type="caution">
    <text evidence="14">The sequence shown here is derived from an EMBL/GenBank/DDBJ whole genome shotgun (WGS) entry which is preliminary data.</text>
</comment>
<evidence type="ECO:0000313" key="15">
    <source>
        <dbReference type="Proteomes" id="UP000571017"/>
    </source>
</evidence>
<dbReference type="InterPro" id="IPR006135">
    <property type="entry name" value="T3SS_substrate_exporter"/>
</dbReference>
<dbReference type="Pfam" id="PF01312">
    <property type="entry name" value="Bac_export_2"/>
    <property type="match status" value="1"/>
</dbReference>
<dbReference type="InterPro" id="IPR029025">
    <property type="entry name" value="T3SS_substrate_exporter_C"/>
</dbReference>
<dbReference type="PANTHER" id="PTHR30531:SF12">
    <property type="entry name" value="FLAGELLAR BIOSYNTHETIC PROTEIN FLHB"/>
    <property type="match status" value="1"/>
</dbReference>
<dbReference type="Gene3D" id="3.40.1690.10">
    <property type="entry name" value="secretion proteins EscU"/>
    <property type="match status" value="1"/>
</dbReference>
<feature type="region of interest" description="Disordered" evidence="13">
    <location>
        <begin position="17"/>
        <end position="36"/>
    </location>
</feature>
<organism evidence="14 15">
    <name type="scientific">Halobacillus locisalis</name>
    <dbReference type="NCBI Taxonomy" id="220753"/>
    <lineage>
        <taxon>Bacteria</taxon>
        <taxon>Bacillati</taxon>
        <taxon>Bacillota</taxon>
        <taxon>Bacilli</taxon>
        <taxon>Bacillales</taxon>
        <taxon>Bacillaceae</taxon>
        <taxon>Halobacillus</taxon>
    </lineage>
</organism>
<evidence type="ECO:0000256" key="3">
    <source>
        <dbReference type="ARBA" id="ARBA00021622"/>
    </source>
</evidence>
<protein>
    <recommendedName>
        <fullName evidence="3 12">Flagellar biosynthetic protein FlhB</fullName>
    </recommendedName>
</protein>
<feature type="transmembrane region" description="Helical" evidence="12">
    <location>
        <begin position="99"/>
        <end position="124"/>
    </location>
</feature>
<keyword evidence="15" id="KW-1185">Reference proteome</keyword>
<keyword evidence="8 12" id="KW-0653">Protein transport</keyword>
<evidence type="ECO:0000256" key="12">
    <source>
        <dbReference type="RuleBase" id="RU364091"/>
    </source>
</evidence>
<comment type="function">
    <text evidence="12">Required for formation of the rod structure in the basal body of the flagellar apparatus. Together with FliI and FliH, may constitute the export apparatus of flagellin.</text>
</comment>
<keyword evidence="6 12" id="KW-0812">Transmembrane</keyword>
<dbReference type="PRINTS" id="PR00950">
    <property type="entry name" value="TYPE3IMSPROT"/>
</dbReference>
<dbReference type="GO" id="GO:0005886">
    <property type="term" value="C:plasma membrane"/>
    <property type="evidence" value="ECO:0007669"/>
    <property type="project" value="UniProtKB-SubCell"/>
</dbReference>
<proteinExistence type="inferred from homology"/>
<feature type="transmembrane region" description="Helical" evidence="12">
    <location>
        <begin position="153"/>
        <end position="173"/>
    </location>
</feature>
<keyword evidence="11 12" id="KW-1006">Bacterial flagellum protein export</keyword>
<comment type="similarity">
    <text evidence="2 12">Belongs to the type III secretion exporter family.</text>
</comment>
<keyword evidence="14" id="KW-0969">Cilium</keyword>
<comment type="subcellular location">
    <subcellularLocation>
        <location evidence="1">Cell membrane</location>
        <topology evidence="1">Multi-pass membrane protein</topology>
    </subcellularLocation>
</comment>
<sequence>MEFLKLDLQYFAADEKTEEATPKKREDTRKKGQVPKSQDVNTGFLLILVFGALFLLGPSMKSTMTGMYEHAFQEYMLWDLTENQVHMVFVEMTWEISKVIAPIFGIAIVAGVASNLLQVGIMFTGEPLKMDLKKLDPIQGAKKIFSARALVELVKSLLKISMVGVITFSIIWWNKDHMMNASQKSVEAALAFFGNTTIIMGLASALALLVLSVLDYTYQRYDHEKNIRMSKKDIKDEHKNIEGDPQIKAKIKEKQRQMSSARMMSEVPEADVVITNPTHYAIAVKYDEDRSDAPIVVAKGVDFVAQKIKEIAKANDVMQVENRPLARALYSDSELDQPINEEFYKAVAEILAYVYRLEKKM</sequence>
<dbReference type="Proteomes" id="UP000571017">
    <property type="component" value="Unassembled WGS sequence"/>
</dbReference>
<evidence type="ECO:0000256" key="5">
    <source>
        <dbReference type="ARBA" id="ARBA00022475"/>
    </source>
</evidence>
<keyword evidence="4 12" id="KW-0813">Transport</keyword>
<keyword evidence="14" id="KW-0282">Flagellum</keyword>
<keyword evidence="14" id="KW-0966">Cell projection</keyword>
<accession>A0A838CR40</accession>
<evidence type="ECO:0000256" key="8">
    <source>
        <dbReference type="ARBA" id="ARBA00022927"/>
    </source>
</evidence>
<dbReference type="Gene3D" id="6.10.250.2080">
    <property type="match status" value="1"/>
</dbReference>
<dbReference type="SUPFAM" id="SSF160544">
    <property type="entry name" value="EscU C-terminal domain-like"/>
    <property type="match status" value="1"/>
</dbReference>
<evidence type="ECO:0000256" key="13">
    <source>
        <dbReference type="SAM" id="MobiDB-lite"/>
    </source>
</evidence>
<keyword evidence="5 12" id="KW-1003">Cell membrane</keyword>
<dbReference type="AlphaFoldDB" id="A0A838CR40"/>